<gene>
    <name evidence="1" type="ORF">K504DRAFT_504570</name>
</gene>
<dbReference type="EMBL" id="MU005774">
    <property type="protein sequence ID" value="KAF2707400.1"/>
    <property type="molecule type" value="Genomic_DNA"/>
</dbReference>
<protein>
    <submittedName>
        <fullName evidence="1">Uncharacterized protein</fullName>
    </submittedName>
</protein>
<accession>A0A6G1K3S3</accession>
<dbReference type="AlphaFoldDB" id="A0A6G1K3S3"/>
<dbReference type="Proteomes" id="UP000799428">
    <property type="component" value="Unassembled WGS sequence"/>
</dbReference>
<proteinExistence type="predicted"/>
<reference evidence="1" key="1">
    <citation type="journal article" date="2020" name="Stud. Mycol.">
        <title>101 Dothideomycetes genomes: a test case for predicting lifestyles and emergence of pathogens.</title>
        <authorList>
            <person name="Haridas S."/>
            <person name="Albert R."/>
            <person name="Binder M."/>
            <person name="Bloem J."/>
            <person name="Labutti K."/>
            <person name="Salamov A."/>
            <person name="Andreopoulos B."/>
            <person name="Baker S."/>
            <person name="Barry K."/>
            <person name="Bills G."/>
            <person name="Bluhm B."/>
            <person name="Cannon C."/>
            <person name="Castanera R."/>
            <person name="Culley D."/>
            <person name="Daum C."/>
            <person name="Ezra D."/>
            <person name="Gonzalez J."/>
            <person name="Henrissat B."/>
            <person name="Kuo A."/>
            <person name="Liang C."/>
            <person name="Lipzen A."/>
            <person name="Lutzoni F."/>
            <person name="Magnuson J."/>
            <person name="Mondo S."/>
            <person name="Nolan M."/>
            <person name="Ohm R."/>
            <person name="Pangilinan J."/>
            <person name="Park H.-J."/>
            <person name="Ramirez L."/>
            <person name="Alfaro M."/>
            <person name="Sun H."/>
            <person name="Tritt A."/>
            <person name="Yoshinaga Y."/>
            <person name="Zwiers L.-H."/>
            <person name="Turgeon B."/>
            <person name="Goodwin S."/>
            <person name="Spatafora J."/>
            <person name="Crous P."/>
            <person name="Grigoriev I."/>
        </authorList>
    </citation>
    <scope>NUCLEOTIDE SEQUENCE</scope>
    <source>
        <strain evidence="1">CBS 279.74</strain>
    </source>
</reference>
<keyword evidence="2" id="KW-1185">Reference proteome</keyword>
<evidence type="ECO:0000313" key="2">
    <source>
        <dbReference type="Proteomes" id="UP000799428"/>
    </source>
</evidence>
<sequence length="130" mass="14122">MYEFDTKDDGIIGIRTHGHDQAPATGLWLARSPPPPDEGVFHSALIRAHWWLLIHCSPPKTVLPQSCCLYCSPRSHNLPPPGPVLDSPGASDVQLSGGFIYPLPLSMSEYVPVGECEGHRADLKIIQSTG</sequence>
<organism evidence="1 2">
    <name type="scientific">Pleomassaria siparia CBS 279.74</name>
    <dbReference type="NCBI Taxonomy" id="1314801"/>
    <lineage>
        <taxon>Eukaryota</taxon>
        <taxon>Fungi</taxon>
        <taxon>Dikarya</taxon>
        <taxon>Ascomycota</taxon>
        <taxon>Pezizomycotina</taxon>
        <taxon>Dothideomycetes</taxon>
        <taxon>Pleosporomycetidae</taxon>
        <taxon>Pleosporales</taxon>
        <taxon>Pleomassariaceae</taxon>
        <taxon>Pleomassaria</taxon>
    </lineage>
</organism>
<name>A0A6G1K3S3_9PLEO</name>
<evidence type="ECO:0000313" key="1">
    <source>
        <dbReference type="EMBL" id="KAF2707400.1"/>
    </source>
</evidence>